<name>A0A922DB05_CARIL</name>
<dbReference type="Proteomes" id="UP000811246">
    <property type="component" value="Chromosome 13"/>
</dbReference>
<dbReference type="EMBL" id="CM031837">
    <property type="protein sequence ID" value="KAG6681206.1"/>
    <property type="molecule type" value="Genomic_DNA"/>
</dbReference>
<sequence length="73" mass="8930">MPFPLASQLFDRMPSQEPRGHAWRLWKYVYVQILYVRRSIYGFRSENLDHKVVALSFDWRESRSHDAELKDFR</sequence>
<gene>
    <name evidence="1" type="ORF">I3842_13G080200</name>
</gene>
<accession>A0A922DB05</accession>
<evidence type="ECO:0000313" key="1">
    <source>
        <dbReference type="EMBL" id="KAG6681206.1"/>
    </source>
</evidence>
<organism evidence="1 2">
    <name type="scientific">Carya illinoinensis</name>
    <name type="common">Pecan</name>
    <dbReference type="NCBI Taxonomy" id="32201"/>
    <lineage>
        <taxon>Eukaryota</taxon>
        <taxon>Viridiplantae</taxon>
        <taxon>Streptophyta</taxon>
        <taxon>Embryophyta</taxon>
        <taxon>Tracheophyta</taxon>
        <taxon>Spermatophyta</taxon>
        <taxon>Magnoliopsida</taxon>
        <taxon>eudicotyledons</taxon>
        <taxon>Gunneridae</taxon>
        <taxon>Pentapetalae</taxon>
        <taxon>rosids</taxon>
        <taxon>fabids</taxon>
        <taxon>Fagales</taxon>
        <taxon>Juglandaceae</taxon>
        <taxon>Carya</taxon>
    </lineage>
</organism>
<protein>
    <submittedName>
        <fullName evidence="1">Uncharacterized protein</fullName>
    </submittedName>
</protein>
<evidence type="ECO:0000313" key="2">
    <source>
        <dbReference type="Proteomes" id="UP000811246"/>
    </source>
</evidence>
<reference evidence="1" key="1">
    <citation type="submission" date="2021-01" db="EMBL/GenBank/DDBJ databases">
        <authorList>
            <person name="Lovell J.T."/>
            <person name="Bentley N."/>
            <person name="Bhattarai G."/>
            <person name="Jenkins J.W."/>
            <person name="Sreedasyam A."/>
            <person name="Alarcon Y."/>
            <person name="Bock C."/>
            <person name="Boston L."/>
            <person name="Carlson J."/>
            <person name="Cervantes K."/>
            <person name="Clermont K."/>
            <person name="Krom N."/>
            <person name="Kubenka K."/>
            <person name="Mamidi S."/>
            <person name="Mattison C."/>
            <person name="Monteros M."/>
            <person name="Pisani C."/>
            <person name="Plott C."/>
            <person name="Rajasekar S."/>
            <person name="Rhein H.S."/>
            <person name="Rohla C."/>
            <person name="Song M."/>
            <person name="Hilaire R.S."/>
            <person name="Shu S."/>
            <person name="Wells L."/>
            <person name="Wang X."/>
            <person name="Webber J."/>
            <person name="Heerema R.J."/>
            <person name="Klein P."/>
            <person name="Conner P."/>
            <person name="Grauke L."/>
            <person name="Grimwood J."/>
            <person name="Schmutz J."/>
            <person name="Randall J.J."/>
        </authorList>
    </citation>
    <scope>NUCLEOTIDE SEQUENCE</scope>
    <source>
        <tissue evidence="1">Leaf</tissue>
    </source>
</reference>
<dbReference type="AlphaFoldDB" id="A0A922DB05"/>
<proteinExistence type="predicted"/>
<comment type="caution">
    <text evidence="1">The sequence shown here is derived from an EMBL/GenBank/DDBJ whole genome shotgun (WGS) entry which is preliminary data.</text>
</comment>